<keyword evidence="1" id="KW-0863">Zinc-finger</keyword>
<dbReference type="SUPFAM" id="SSF57756">
    <property type="entry name" value="Retrovirus zinc finger-like domains"/>
    <property type="match status" value="1"/>
</dbReference>
<proteinExistence type="predicted"/>
<protein>
    <submittedName>
        <fullName evidence="4">Reverse transcriptase</fullName>
    </submittedName>
</protein>
<keyword evidence="1" id="KW-0862">Zinc</keyword>
<dbReference type="GO" id="GO:0008270">
    <property type="term" value="F:zinc ion binding"/>
    <property type="evidence" value="ECO:0007669"/>
    <property type="project" value="UniProtKB-KW"/>
</dbReference>
<dbReference type="GO" id="GO:0003676">
    <property type="term" value="F:nucleic acid binding"/>
    <property type="evidence" value="ECO:0007669"/>
    <property type="project" value="InterPro"/>
</dbReference>
<comment type="caution">
    <text evidence="4">The sequence shown here is derived from an EMBL/GenBank/DDBJ whole genome shotgun (WGS) entry which is preliminary data.</text>
</comment>
<dbReference type="InterPro" id="IPR025558">
    <property type="entry name" value="DUF4283"/>
</dbReference>
<accession>A0A5B6UKM8</accession>
<keyword evidence="4" id="KW-0808">Transferase</keyword>
<keyword evidence="1" id="KW-0479">Metal-binding</keyword>
<dbReference type="Pfam" id="PF14111">
    <property type="entry name" value="DUF4283"/>
    <property type="match status" value="1"/>
</dbReference>
<name>A0A5B6UKM8_9ROSI</name>
<gene>
    <name evidence="4" type="ORF">EPI10_010209</name>
</gene>
<evidence type="ECO:0000259" key="3">
    <source>
        <dbReference type="PROSITE" id="PS50158"/>
    </source>
</evidence>
<evidence type="ECO:0000313" key="5">
    <source>
        <dbReference type="Proteomes" id="UP000325315"/>
    </source>
</evidence>
<organism evidence="4 5">
    <name type="scientific">Gossypium australe</name>
    <dbReference type="NCBI Taxonomy" id="47621"/>
    <lineage>
        <taxon>Eukaryota</taxon>
        <taxon>Viridiplantae</taxon>
        <taxon>Streptophyta</taxon>
        <taxon>Embryophyta</taxon>
        <taxon>Tracheophyta</taxon>
        <taxon>Spermatophyta</taxon>
        <taxon>Magnoliopsida</taxon>
        <taxon>eudicotyledons</taxon>
        <taxon>Gunneridae</taxon>
        <taxon>Pentapetalae</taxon>
        <taxon>rosids</taxon>
        <taxon>malvids</taxon>
        <taxon>Malvales</taxon>
        <taxon>Malvaceae</taxon>
        <taxon>Malvoideae</taxon>
        <taxon>Gossypium</taxon>
    </lineage>
</organism>
<keyword evidence="4" id="KW-0548">Nucleotidyltransferase</keyword>
<sequence length="269" mass="30724">MGDSVGDNTERSVKKVRRRPDEPPDSDDLVVNDMGMKVDSSTNPAMSWILTSRRRILRKKMILNFLRVMPKRRLLMVSLLLHSQNRQFGGTKQALQVIDLDNDYFSVKFQNDEDYLEALLGGPWTIFGHYLIVRPWTLAFTTDQDHPNNLMVWIRLPGLPEESTQIHRKRNWACCAKIDRNTDNCTRGQFSRLAMHIDLGKLLVSKVNIDGNIQRVEYESPSLVCFECGRFGHTLDSCPQIVQPEDVPKRTSDGNHGKGASTQGRANEE</sequence>
<evidence type="ECO:0000256" key="1">
    <source>
        <dbReference type="PROSITE-ProRule" id="PRU00047"/>
    </source>
</evidence>
<feature type="domain" description="CCHC-type" evidence="3">
    <location>
        <begin position="225"/>
        <end position="240"/>
    </location>
</feature>
<dbReference type="InterPro" id="IPR040256">
    <property type="entry name" value="At4g02000-like"/>
</dbReference>
<feature type="region of interest" description="Disordered" evidence="2">
    <location>
        <begin position="1"/>
        <end position="30"/>
    </location>
</feature>
<keyword evidence="4" id="KW-0695">RNA-directed DNA polymerase</keyword>
<dbReference type="Proteomes" id="UP000325315">
    <property type="component" value="Unassembled WGS sequence"/>
</dbReference>
<dbReference type="PROSITE" id="PS50158">
    <property type="entry name" value="ZF_CCHC"/>
    <property type="match status" value="1"/>
</dbReference>
<dbReference type="PANTHER" id="PTHR31286">
    <property type="entry name" value="GLYCINE-RICH CELL WALL STRUCTURAL PROTEIN 1.8-LIKE"/>
    <property type="match status" value="1"/>
</dbReference>
<dbReference type="AlphaFoldDB" id="A0A5B6UKM8"/>
<reference evidence="5" key="1">
    <citation type="journal article" date="2019" name="Plant Biotechnol. J.">
        <title>Genome sequencing of the Australian wild diploid species Gossypium australe highlights disease resistance and delayed gland morphogenesis.</title>
        <authorList>
            <person name="Cai Y."/>
            <person name="Cai X."/>
            <person name="Wang Q."/>
            <person name="Wang P."/>
            <person name="Zhang Y."/>
            <person name="Cai C."/>
            <person name="Xu Y."/>
            <person name="Wang K."/>
            <person name="Zhou Z."/>
            <person name="Wang C."/>
            <person name="Geng S."/>
            <person name="Li B."/>
            <person name="Dong Q."/>
            <person name="Hou Y."/>
            <person name="Wang H."/>
            <person name="Ai P."/>
            <person name="Liu Z."/>
            <person name="Yi F."/>
            <person name="Sun M."/>
            <person name="An G."/>
            <person name="Cheng J."/>
            <person name="Zhang Y."/>
            <person name="Shi Q."/>
            <person name="Xie Y."/>
            <person name="Shi X."/>
            <person name="Chang Y."/>
            <person name="Huang F."/>
            <person name="Chen Y."/>
            <person name="Hong S."/>
            <person name="Mi L."/>
            <person name="Sun Q."/>
            <person name="Zhang L."/>
            <person name="Zhou B."/>
            <person name="Peng R."/>
            <person name="Zhang X."/>
            <person name="Liu F."/>
        </authorList>
    </citation>
    <scope>NUCLEOTIDE SEQUENCE [LARGE SCALE GENOMIC DNA]</scope>
    <source>
        <strain evidence="5">cv. PA1801</strain>
    </source>
</reference>
<dbReference type="OrthoDB" id="1926761at2759"/>
<evidence type="ECO:0000256" key="2">
    <source>
        <dbReference type="SAM" id="MobiDB-lite"/>
    </source>
</evidence>
<evidence type="ECO:0000313" key="4">
    <source>
        <dbReference type="EMBL" id="KAA3454265.1"/>
    </source>
</evidence>
<dbReference type="InterPro" id="IPR036875">
    <property type="entry name" value="Znf_CCHC_sf"/>
</dbReference>
<dbReference type="PANTHER" id="PTHR31286:SF99">
    <property type="entry name" value="DUF4283 DOMAIN-CONTAINING PROTEIN"/>
    <property type="match status" value="1"/>
</dbReference>
<feature type="compositionally biased region" description="Basic and acidic residues" evidence="2">
    <location>
        <begin position="246"/>
        <end position="256"/>
    </location>
</feature>
<dbReference type="EMBL" id="SMMG02000013">
    <property type="protein sequence ID" value="KAA3454265.1"/>
    <property type="molecule type" value="Genomic_DNA"/>
</dbReference>
<feature type="region of interest" description="Disordered" evidence="2">
    <location>
        <begin position="244"/>
        <end position="269"/>
    </location>
</feature>
<dbReference type="InterPro" id="IPR001878">
    <property type="entry name" value="Znf_CCHC"/>
</dbReference>
<dbReference type="GO" id="GO:0003964">
    <property type="term" value="F:RNA-directed DNA polymerase activity"/>
    <property type="evidence" value="ECO:0007669"/>
    <property type="project" value="UniProtKB-KW"/>
</dbReference>
<feature type="compositionally biased region" description="Polar residues" evidence="2">
    <location>
        <begin position="260"/>
        <end position="269"/>
    </location>
</feature>
<keyword evidence="5" id="KW-1185">Reference proteome</keyword>